<keyword evidence="1 5" id="KW-0808">Transferase</keyword>
<keyword evidence="5" id="KW-0133">Cell shape</keyword>
<feature type="binding site" evidence="5">
    <location>
        <begin position="212"/>
        <end position="214"/>
    </location>
    <ligand>
        <name>substrate</name>
    </ligand>
</feature>
<comment type="subunit">
    <text evidence="5">Homodimer.</text>
</comment>
<dbReference type="NCBIfam" id="TIGR00055">
    <property type="entry name" value="uppS"/>
    <property type="match status" value="1"/>
</dbReference>
<dbReference type="Gene3D" id="3.40.1180.10">
    <property type="entry name" value="Decaprenyl diphosphate synthase-like"/>
    <property type="match status" value="1"/>
</dbReference>
<dbReference type="Proteomes" id="UP000051213">
    <property type="component" value="Unassembled WGS sequence"/>
</dbReference>
<dbReference type="GO" id="GO:0016094">
    <property type="term" value="P:polyprenol biosynthetic process"/>
    <property type="evidence" value="ECO:0007669"/>
    <property type="project" value="TreeGrafter"/>
</dbReference>
<dbReference type="GO" id="GO:0009252">
    <property type="term" value="P:peptidoglycan biosynthetic process"/>
    <property type="evidence" value="ECO:0007669"/>
    <property type="project" value="UniProtKB-UniRule"/>
</dbReference>
<comment type="similarity">
    <text evidence="4">Belongs to the UPP synthase family. Z-FPP synthase subfamily.</text>
</comment>
<dbReference type="PANTHER" id="PTHR10291">
    <property type="entry name" value="DEHYDRODOLICHYL DIPHOSPHATE SYNTHASE FAMILY MEMBER"/>
    <property type="match status" value="1"/>
</dbReference>
<dbReference type="FunFam" id="3.40.1180.10:FF:000003">
    <property type="entry name" value="Isoprenyl transferase 2"/>
    <property type="match status" value="1"/>
</dbReference>
<dbReference type="AlphaFoldDB" id="A0A0R2UCG9"/>
<name>A0A0R2UCG9_9GAMM</name>
<comment type="catalytic activity">
    <reaction evidence="5">
        <text>8 isopentenyl diphosphate + (2E,6E)-farnesyl diphosphate = di-trans,octa-cis-undecaprenyl diphosphate + 8 diphosphate</text>
        <dbReference type="Rhea" id="RHEA:27551"/>
        <dbReference type="ChEBI" id="CHEBI:33019"/>
        <dbReference type="ChEBI" id="CHEBI:58405"/>
        <dbReference type="ChEBI" id="CHEBI:128769"/>
        <dbReference type="ChEBI" id="CHEBI:175763"/>
        <dbReference type="EC" id="2.5.1.31"/>
    </reaction>
</comment>
<evidence type="ECO:0000256" key="3">
    <source>
        <dbReference type="ARBA" id="ARBA00022842"/>
    </source>
</evidence>
<comment type="caution">
    <text evidence="6">The sequence shown here is derived from an EMBL/GenBank/DDBJ whole genome shotgun (WGS) entry which is preliminary data.</text>
</comment>
<keyword evidence="3 5" id="KW-0460">Magnesium</keyword>
<dbReference type="InterPro" id="IPR036424">
    <property type="entry name" value="UPP_synth-like_sf"/>
</dbReference>
<dbReference type="GO" id="GO:0033850">
    <property type="term" value="F:Z-farnesyl diphosphate synthase activity"/>
    <property type="evidence" value="ECO:0007669"/>
    <property type="project" value="UniProtKB-ARBA"/>
</dbReference>
<keyword evidence="5" id="KW-0573">Peptidoglycan synthesis</keyword>
<evidence type="ECO:0000256" key="2">
    <source>
        <dbReference type="ARBA" id="ARBA00022723"/>
    </source>
</evidence>
<feature type="active site" description="Proton acceptor" evidence="5">
    <location>
        <position position="84"/>
    </location>
</feature>
<keyword evidence="2 5" id="KW-0479">Metal-binding</keyword>
<feature type="binding site" evidence="5">
    <location>
        <position position="53"/>
    </location>
    <ligand>
        <name>substrate</name>
    </ligand>
</feature>
<evidence type="ECO:0000256" key="4">
    <source>
        <dbReference type="ARBA" id="ARBA00038453"/>
    </source>
</evidence>
<evidence type="ECO:0000256" key="5">
    <source>
        <dbReference type="HAMAP-Rule" id="MF_01139"/>
    </source>
</evidence>
<feature type="binding site" evidence="5">
    <location>
        <position position="35"/>
    </location>
    <ligand>
        <name>Mg(2+)</name>
        <dbReference type="ChEBI" id="CHEBI:18420"/>
    </ligand>
</feature>
<feature type="binding site" evidence="5">
    <location>
        <position position="49"/>
    </location>
    <ligand>
        <name>substrate</name>
    </ligand>
</feature>
<dbReference type="GO" id="GO:0008834">
    <property type="term" value="F:ditrans,polycis-undecaprenyl-diphosphate synthase [(2E,6E)-farnesyl-diphosphate specific] activity"/>
    <property type="evidence" value="ECO:0007669"/>
    <property type="project" value="UniProtKB-UniRule"/>
</dbReference>
<sequence length="257" mass="29815">MLMYVPSVFYKVYEKTLRRQILANKRPHHVGLIVDGNRRFAMAQKLATRKAGHMAGSDNLEGFLRWCLDLEIKMVTLYGFSTENYNRSGEEVEELMSIILNKFRTLKTDPLIADENVKIKVIGRRDQLSQEMNEEIDTVEAQTAGHSSFQLNIAIGYGGRAEIVDAVKKIGEQIKIGEIDIDDIDEQLLSNHLYTEGMPDPDLIIRTSGEERLSGFLLWQSAYSELYFTETFWPAFRKIDFWRAIRVWQQRNRRFGK</sequence>
<feature type="binding site" evidence="5">
    <location>
        <position position="206"/>
    </location>
    <ligand>
        <name>substrate</name>
    </ligand>
</feature>
<dbReference type="PROSITE" id="PS01066">
    <property type="entry name" value="UPP_SYNTHASE"/>
    <property type="match status" value="1"/>
</dbReference>
<dbReference type="GO" id="GO:0008360">
    <property type="term" value="P:regulation of cell shape"/>
    <property type="evidence" value="ECO:0007669"/>
    <property type="project" value="UniProtKB-KW"/>
</dbReference>
<comment type="cofactor">
    <cofactor evidence="5">
        <name>Mg(2+)</name>
        <dbReference type="ChEBI" id="CHEBI:18420"/>
    </cofactor>
    <text evidence="5">Binds 2 magnesium ions per subunit.</text>
</comment>
<feature type="binding site" evidence="5">
    <location>
        <position position="40"/>
    </location>
    <ligand>
        <name>substrate</name>
    </ligand>
</feature>
<comment type="function">
    <text evidence="5">Catalyzes the sequential condensation of isopentenyl diphosphate (IPP) with (2E,6E)-farnesyl diphosphate (E,E-FPP) to yield (2Z,6Z,10Z,14Z,18Z,22Z,26Z,30Z,34E,38E)-undecaprenyl diphosphate (di-trans,octa-cis-UPP). UPP is the precursor of glycosyl carrier lipid in the biosynthesis of bacterial cell wall polysaccharide components such as peptidoglycan and lipopolysaccharide.</text>
</comment>
<dbReference type="GO" id="GO:0000287">
    <property type="term" value="F:magnesium ion binding"/>
    <property type="evidence" value="ECO:0007669"/>
    <property type="project" value="UniProtKB-UniRule"/>
</dbReference>
<protein>
    <recommendedName>
        <fullName evidence="5">Ditrans,polycis-undecaprenyl-diphosphate synthase ((2E,6E)-farnesyl-diphosphate specific)</fullName>
        <ecNumber evidence="5">2.5.1.31</ecNumber>
    </recommendedName>
    <alternativeName>
        <fullName evidence="5">Ditrans,polycis-undecaprenylcistransferase</fullName>
    </alternativeName>
    <alternativeName>
        <fullName evidence="5">Undecaprenyl diphosphate synthase</fullName>
        <shortName evidence="5">UDS</shortName>
    </alternativeName>
    <alternativeName>
        <fullName evidence="5">Undecaprenyl pyrophosphate synthase</fullName>
        <shortName evidence="5">UPP synthase</shortName>
    </alternativeName>
</protein>
<feature type="binding site" evidence="5">
    <location>
        <begin position="81"/>
        <end position="83"/>
    </location>
    <ligand>
        <name>substrate</name>
    </ligand>
</feature>
<evidence type="ECO:0000256" key="1">
    <source>
        <dbReference type="ARBA" id="ARBA00022679"/>
    </source>
</evidence>
<accession>A0A0R2UCG9</accession>
<organism evidence="6 7">
    <name type="scientific">SAR92 bacterium BACL26 MAG-121220-bin70</name>
    <dbReference type="NCBI Taxonomy" id="1655626"/>
    <lineage>
        <taxon>Bacteria</taxon>
        <taxon>Pseudomonadati</taxon>
        <taxon>Pseudomonadota</taxon>
        <taxon>Gammaproteobacteria</taxon>
        <taxon>Cellvibrionales</taxon>
        <taxon>Porticoccaceae</taxon>
        <taxon>SAR92 clade</taxon>
    </lineage>
</organism>
<comment type="caution">
    <text evidence="5">Lacks conserved residue(s) required for the propagation of feature annotation.</text>
</comment>
<proteinExistence type="inferred from homology"/>
<dbReference type="CDD" id="cd00475">
    <property type="entry name" value="Cis_IPPS"/>
    <property type="match status" value="1"/>
</dbReference>
<feature type="binding site" evidence="5">
    <location>
        <position position="225"/>
    </location>
    <ligand>
        <name>Mg(2+)</name>
        <dbReference type="ChEBI" id="CHEBI:18420"/>
    </ligand>
</feature>
<dbReference type="PANTHER" id="PTHR10291:SF43">
    <property type="entry name" value="DEHYDRODOLICHYL DIPHOSPHATE SYNTHASE COMPLEX SUBUNIT DHDDS"/>
    <property type="match status" value="1"/>
</dbReference>
<dbReference type="InterPro" id="IPR001441">
    <property type="entry name" value="UPP_synth-like"/>
</dbReference>
<dbReference type="GO" id="GO:0071555">
    <property type="term" value="P:cell wall organization"/>
    <property type="evidence" value="ECO:0007669"/>
    <property type="project" value="UniProtKB-KW"/>
</dbReference>
<dbReference type="SUPFAM" id="SSF64005">
    <property type="entry name" value="Undecaprenyl diphosphate synthase"/>
    <property type="match status" value="1"/>
</dbReference>
<evidence type="ECO:0000313" key="7">
    <source>
        <dbReference type="Proteomes" id="UP000051213"/>
    </source>
</evidence>
<feature type="active site" evidence="5">
    <location>
        <position position="35"/>
    </location>
</feature>
<reference evidence="6 7" key="1">
    <citation type="submission" date="2015-10" db="EMBL/GenBank/DDBJ databases">
        <title>Metagenome-Assembled Genomes uncover a global brackish microbiome.</title>
        <authorList>
            <person name="Hugerth L.W."/>
            <person name="Larsson J."/>
            <person name="Alneberg J."/>
            <person name="Lindh M.V."/>
            <person name="Legrand C."/>
            <person name="Pinhassi J."/>
            <person name="Andersson A.F."/>
        </authorList>
    </citation>
    <scope>NUCLEOTIDE SEQUENCE [LARGE SCALE GENOMIC DNA]</scope>
    <source>
        <strain evidence="6">BACL26 MAG-121220-bin70</strain>
    </source>
</reference>
<keyword evidence="5" id="KW-0961">Cell wall biogenesis/degradation</keyword>
<gene>
    <name evidence="5" type="primary">uppS</name>
    <name evidence="6" type="ORF">ABS24_06095</name>
</gene>
<dbReference type="Pfam" id="PF01255">
    <property type="entry name" value="Prenyltransf"/>
    <property type="match status" value="1"/>
</dbReference>
<feature type="binding site" evidence="5">
    <location>
        <begin position="36"/>
        <end position="39"/>
    </location>
    <ligand>
        <name>substrate</name>
    </ligand>
</feature>
<dbReference type="InterPro" id="IPR018520">
    <property type="entry name" value="UPP_synth-like_CS"/>
</dbReference>
<dbReference type="EC" id="2.5.1.31" evidence="5"/>
<dbReference type="EMBL" id="LICA01000014">
    <property type="protein sequence ID" value="KRO97164.1"/>
    <property type="molecule type" value="Genomic_DNA"/>
</dbReference>
<dbReference type="HAMAP" id="MF_01139">
    <property type="entry name" value="ISPT"/>
    <property type="match status" value="1"/>
</dbReference>
<evidence type="ECO:0000313" key="6">
    <source>
        <dbReference type="EMBL" id="KRO97164.1"/>
    </source>
</evidence>
<feature type="binding site" evidence="5">
    <location>
        <position position="87"/>
    </location>
    <ligand>
        <name>substrate</name>
    </ligand>
</feature>